<dbReference type="RefSeq" id="WP_018363269.1">
    <property type="nucleotide sequence ID" value="NZ_CAJZHJ010000001.1"/>
</dbReference>
<evidence type="ECO:0000313" key="1">
    <source>
        <dbReference type="EMBL" id="MBW4769944.1"/>
    </source>
</evidence>
<evidence type="ECO:0000313" key="2">
    <source>
        <dbReference type="Proteomes" id="UP000788426"/>
    </source>
</evidence>
<dbReference type="Proteomes" id="UP000788426">
    <property type="component" value="Unassembled WGS sequence"/>
</dbReference>
<dbReference type="EMBL" id="JAHXCT010000007">
    <property type="protein sequence ID" value="MBW4769944.1"/>
    <property type="molecule type" value="Genomic_DNA"/>
</dbReference>
<proteinExistence type="predicted"/>
<reference evidence="1 2" key="1">
    <citation type="submission" date="2021-07" db="EMBL/GenBank/DDBJ databases">
        <title>Genomic diversity and antimicrobial resistance of Prevotella spp. isolated from chronic lung disease airways.</title>
        <authorList>
            <person name="Webb K.A."/>
            <person name="Olagoke O.S."/>
            <person name="Baird T."/>
            <person name="Neill J."/>
            <person name="Pham A."/>
            <person name="Wells T.J."/>
            <person name="Ramsay K.A."/>
            <person name="Bell S.C."/>
            <person name="Sarovich D.S."/>
            <person name="Price E.P."/>
        </authorList>
    </citation>
    <scope>NUCLEOTIDE SEQUENCE [LARGE SCALE GENOMIC DNA]</scope>
    <source>
        <strain evidence="1 2">SCHI0011.S.12</strain>
    </source>
</reference>
<dbReference type="GeneID" id="93183203"/>
<comment type="caution">
    <text evidence="1">The sequence shown here is derived from an EMBL/GenBank/DDBJ whole genome shotgun (WGS) entry which is preliminary data.</text>
</comment>
<evidence type="ECO:0008006" key="3">
    <source>
        <dbReference type="Google" id="ProtNLM"/>
    </source>
</evidence>
<accession>A0ABS6YEF3</accession>
<gene>
    <name evidence="1" type="ORF">KZO38_09290</name>
</gene>
<protein>
    <recommendedName>
        <fullName evidence="3">DUF3618 domain-containing protein</fullName>
    </recommendedName>
</protein>
<name>A0ABS6YEF3_9BACT</name>
<keyword evidence="2" id="KW-1185">Reference proteome</keyword>
<organism evidence="1 2">
    <name type="scientific">Hoylesella nanceiensis</name>
    <dbReference type="NCBI Taxonomy" id="425941"/>
    <lineage>
        <taxon>Bacteria</taxon>
        <taxon>Pseudomonadati</taxon>
        <taxon>Bacteroidota</taxon>
        <taxon>Bacteroidia</taxon>
        <taxon>Bacteroidales</taxon>
        <taxon>Prevotellaceae</taxon>
        <taxon>Hoylesella</taxon>
    </lineage>
</organism>
<sequence length="80" mass="9344">MDIEIKQYNSLRDLKEYKDALNKQLKVDENEIKRLWGDLFRPVKSGPKTPTQRIHSALSLGTGVIDGLILGWKLYRKFKK</sequence>